<keyword evidence="3" id="KW-1185">Reference proteome</keyword>
<dbReference type="InterPro" id="IPR037401">
    <property type="entry name" value="SnoaL-like"/>
</dbReference>
<dbReference type="InterPro" id="IPR032710">
    <property type="entry name" value="NTF2-like_dom_sf"/>
</dbReference>
<dbReference type="PANTHER" id="PTHR38436">
    <property type="entry name" value="POLYKETIDE CYCLASE SNOAL-LIKE DOMAIN"/>
    <property type="match status" value="1"/>
</dbReference>
<comment type="caution">
    <text evidence="2">The sequence shown here is derived from an EMBL/GenBank/DDBJ whole genome shotgun (WGS) entry which is preliminary data.</text>
</comment>
<dbReference type="RefSeq" id="WP_213641096.1">
    <property type="nucleotide sequence ID" value="NZ_JADPMV010000002.1"/>
</dbReference>
<gene>
    <name evidence="2" type="ORF">I0D00_17505</name>
</gene>
<evidence type="ECO:0000313" key="3">
    <source>
        <dbReference type="Proteomes" id="UP001196601"/>
    </source>
</evidence>
<evidence type="ECO:0000313" key="2">
    <source>
        <dbReference type="EMBL" id="MBS7663725.1"/>
    </source>
</evidence>
<dbReference type="Pfam" id="PF12680">
    <property type="entry name" value="SnoaL_2"/>
    <property type="match status" value="1"/>
</dbReference>
<accession>A0ABS5Q563</accession>
<name>A0ABS5Q563_9PSED</name>
<dbReference type="PANTHER" id="PTHR38436:SF1">
    <property type="entry name" value="ESTER CYCLASE"/>
    <property type="match status" value="1"/>
</dbReference>
<dbReference type="EMBL" id="JADPMV010000002">
    <property type="protein sequence ID" value="MBS7663725.1"/>
    <property type="molecule type" value="Genomic_DNA"/>
</dbReference>
<sequence length="145" mass="16006">MSQPFDAAASREAERLALTFLDRVWQPPHDLDAIDELMTEDYVITSGGQTIRGRDAFKAWVKAFQGVLLDARTDNQDIFASPSGDRVVSRWLCSGRNNGMLGTPADGRPVAFSGVAIWTVRDGRLAACWVERSAWELYQQLSSGA</sequence>
<feature type="domain" description="SnoaL-like" evidence="1">
    <location>
        <begin position="28"/>
        <end position="126"/>
    </location>
</feature>
<organism evidence="2 3">
    <name type="scientific">Pseudomonas lalucatii</name>
    <dbReference type="NCBI Taxonomy" id="1424203"/>
    <lineage>
        <taxon>Bacteria</taxon>
        <taxon>Pseudomonadati</taxon>
        <taxon>Pseudomonadota</taxon>
        <taxon>Gammaproteobacteria</taxon>
        <taxon>Pseudomonadales</taxon>
        <taxon>Pseudomonadaceae</taxon>
        <taxon>Pseudomonas</taxon>
    </lineage>
</organism>
<proteinExistence type="predicted"/>
<protein>
    <submittedName>
        <fullName evidence="2">Nuclear transport factor 2 family protein</fullName>
    </submittedName>
</protein>
<evidence type="ECO:0000259" key="1">
    <source>
        <dbReference type="Pfam" id="PF12680"/>
    </source>
</evidence>
<reference evidence="2 3" key="1">
    <citation type="journal article" date="2021" name="Syst. Appl. Microbiol.">
        <title>Pseudomonas lalucatii sp. nov. isolated from Vallgornera, a karstic cave in Mallorca, Western Mediterranean.</title>
        <authorList>
            <person name="Busquets A."/>
            <person name="Mulet M."/>
            <person name="Gomila M."/>
            <person name="Garcia-Valdes E."/>
        </authorList>
    </citation>
    <scope>NUCLEOTIDE SEQUENCE [LARGE SCALE GENOMIC DNA]</scope>
    <source>
        <strain evidence="2 3">R1b54</strain>
    </source>
</reference>
<dbReference type="InterPro" id="IPR009959">
    <property type="entry name" value="Cyclase_SnoaL-like"/>
</dbReference>
<dbReference type="Proteomes" id="UP001196601">
    <property type="component" value="Unassembled WGS sequence"/>
</dbReference>
<dbReference type="SUPFAM" id="SSF54427">
    <property type="entry name" value="NTF2-like"/>
    <property type="match status" value="1"/>
</dbReference>
<dbReference type="Gene3D" id="3.10.450.50">
    <property type="match status" value="1"/>
</dbReference>